<sequence>MCENHPENQKAPNPRLCAVSRILKAHAIVPRTSKNEAPYTGVSESSLQNRDPSTGYSQEPCTLREDENKGEYYKCAVPRIP</sequence>
<reference evidence="2" key="1">
    <citation type="journal article" date="2020" name="Stud. Mycol.">
        <title>101 Dothideomycetes genomes: a test case for predicting lifestyles and emergence of pathogens.</title>
        <authorList>
            <person name="Haridas S."/>
            <person name="Albert R."/>
            <person name="Binder M."/>
            <person name="Bloem J."/>
            <person name="Labutti K."/>
            <person name="Salamov A."/>
            <person name="Andreopoulos B."/>
            <person name="Baker S."/>
            <person name="Barry K."/>
            <person name="Bills G."/>
            <person name="Bluhm B."/>
            <person name="Cannon C."/>
            <person name="Castanera R."/>
            <person name="Culley D."/>
            <person name="Daum C."/>
            <person name="Ezra D."/>
            <person name="Gonzalez J."/>
            <person name="Henrissat B."/>
            <person name="Kuo A."/>
            <person name="Liang C."/>
            <person name="Lipzen A."/>
            <person name="Lutzoni F."/>
            <person name="Magnuson J."/>
            <person name="Mondo S."/>
            <person name="Nolan M."/>
            <person name="Ohm R."/>
            <person name="Pangilinan J."/>
            <person name="Park H.-J."/>
            <person name="Ramirez L."/>
            <person name="Alfaro M."/>
            <person name="Sun H."/>
            <person name="Tritt A."/>
            <person name="Yoshinaga Y."/>
            <person name="Zwiers L.-H."/>
            <person name="Turgeon B."/>
            <person name="Goodwin S."/>
            <person name="Spatafora J."/>
            <person name="Crous P."/>
            <person name="Grigoriev I."/>
        </authorList>
    </citation>
    <scope>NUCLEOTIDE SEQUENCE</scope>
    <source>
        <strain evidence="2">CBS 122367</strain>
    </source>
</reference>
<keyword evidence="3" id="KW-1185">Reference proteome</keyword>
<evidence type="ECO:0000313" key="2">
    <source>
        <dbReference type="EMBL" id="KAF2679059.1"/>
    </source>
</evidence>
<evidence type="ECO:0000313" key="3">
    <source>
        <dbReference type="Proteomes" id="UP000799291"/>
    </source>
</evidence>
<accession>A0A6G1IMF6</accession>
<dbReference type="EMBL" id="MU005606">
    <property type="protein sequence ID" value="KAF2679059.1"/>
    <property type="molecule type" value="Genomic_DNA"/>
</dbReference>
<name>A0A6G1IMF6_9PLEO</name>
<dbReference type="AlphaFoldDB" id="A0A6G1IMF6"/>
<gene>
    <name evidence="2" type="ORF">K458DRAFT_422492</name>
</gene>
<proteinExistence type="predicted"/>
<feature type="region of interest" description="Disordered" evidence="1">
    <location>
        <begin position="30"/>
        <end position="61"/>
    </location>
</feature>
<evidence type="ECO:0000256" key="1">
    <source>
        <dbReference type="SAM" id="MobiDB-lite"/>
    </source>
</evidence>
<organism evidence="2 3">
    <name type="scientific">Lentithecium fluviatile CBS 122367</name>
    <dbReference type="NCBI Taxonomy" id="1168545"/>
    <lineage>
        <taxon>Eukaryota</taxon>
        <taxon>Fungi</taxon>
        <taxon>Dikarya</taxon>
        <taxon>Ascomycota</taxon>
        <taxon>Pezizomycotina</taxon>
        <taxon>Dothideomycetes</taxon>
        <taxon>Pleosporomycetidae</taxon>
        <taxon>Pleosporales</taxon>
        <taxon>Massarineae</taxon>
        <taxon>Lentitheciaceae</taxon>
        <taxon>Lentithecium</taxon>
    </lineage>
</organism>
<protein>
    <submittedName>
        <fullName evidence="2">Uncharacterized protein</fullName>
    </submittedName>
</protein>
<feature type="compositionally biased region" description="Polar residues" evidence="1">
    <location>
        <begin position="42"/>
        <end position="60"/>
    </location>
</feature>
<dbReference type="Proteomes" id="UP000799291">
    <property type="component" value="Unassembled WGS sequence"/>
</dbReference>